<dbReference type="InterPro" id="IPR000742">
    <property type="entry name" value="EGF"/>
</dbReference>
<sequence length="288" mass="31233">MHLFVVIIVTLLYFVVSRCPNYCSGHGKCQLNDVCQCEVGWGADSDISDYKSHDCSKRICKSGKSWANLPDFSGNAHSTLAECSGIGICNRTTGLCNCPDNYFGNSCERKGCPNKCSGHGLCYSMSQLAHLSSSYPLVNATFSYQLDSNSSNTWDSDRLYGCVCDSSWAVGFQSGETQEAEWFGADCSLRHCPSADNPRTTNVETDCHNITASGTNIAGDIGNLCQVDCANQGICNYKTGECQCFKNFYGVYCNISDSLAGKVSNGQTIEMIEESITVIESLKGQYVG</sequence>
<dbReference type="AlphaFoldDB" id="A0A7S0SUR4"/>
<feature type="chain" id="PRO_5030800267" description="EGF-like domain-containing protein" evidence="5">
    <location>
        <begin position="18"/>
        <end position="288"/>
    </location>
</feature>
<evidence type="ECO:0000313" key="7">
    <source>
        <dbReference type="EMBL" id="CAD8714728.1"/>
    </source>
</evidence>
<feature type="disulfide bond" evidence="4">
    <location>
        <begin position="244"/>
        <end position="253"/>
    </location>
</feature>
<dbReference type="Gene3D" id="2.10.25.10">
    <property type="entry name" value="Laminin"/>
    <property type="match status" value="1"/>
</dbReference>
<dbReference type="InterPro" id="IPR013111">
    <property type="entry name" value="EGF_extracell"/>
</dbReference>
<keyword evidence="2" id="KW-0677">Repeat</keyword>
<dbReference type="PROSITE" id="PS00022">
    <property type="entry name" value="EGF_1"/>
    <property type="match status" value="2"/>
</dbReference>
<evidence type="ECO:0000256" key="1">
    <source>
        <dbReference type="ARBA" id="ARBA00022536"/>
    </source>
</evidence>
<dbReference type="InterPro" id="IPR051216">
    <property type="entry name" value="Teneurin"/>
</dbReference>
<evidence type="ECO:0000256" key="4">
    <source>
        <dbReference type="PROSITE-ProRule" id="PRU00076"/>
    </source>
</evidence>
<dbReference type="EMBL" id="HBFD01001515">
    <property type="protein sequence ID" value="CAD8714728.1"/>
    <property type="molecule type" value="Transcribed_RNA"/>
</dbReference>
<name>A0A7S0SUR4_9STRA</name>
<dbReference type="PANTHER" id="PTHR11219">
    <property type="entry name" value="TENEURIN AND N-ACETYLGLUCOSAMINE-1-PHOSPHODIESTER ALPHA-N-ACETYLGLUCOSAMINIDASE"/>
    <property type="match status" value="1"/>
</dbReference>
<dbReference type="Pfam" id="PF07974">
    <property type="entry name" value="EGF_2"/>
    <property type="match status" value="2"/>
</dbReference>
<keyword evidence="5" id="KW-0732">Signal</keyword>
<dbReference type="PANTHER" id="PTHR11219:SF69">
    <property type="entry name" value="TENEURIN-A"/>
    <property type="match status" value="1"/>
</dbReference>
<feature type="signal peptide" evidence="5">
    <location>
        <begin position="1"/>
        <end position="17"/>
    </location>
</feature>
<evidence type="ECO:0000259" key="6">
    <source>
        <dbReference type="PROSITE" id="PS50026"/>
    </source>
</evidence>
<evidence type="ECO:0000256" key="2">
    <source>
        <dbReference type="ARBA" id="ARBA00022737"/>
    </source>
</evidence>
<proteinExistence type="predicted"/>
<keyword evidence="3 4" id="KW-1015">Disulfide bond</keyword>
<accession>A0A7S0SUR4</accession>
<feature type="disulfide bond" evidence="4">
    <location>
        <begin position="225"/>
        <end position="235"/>
    </location>
</feature>
<organism evidence="7">
    <name type="scientific">Chromulina nebulosa</name>
    <dbReference type="NCBI Taxonomy" id="96789"/>
    <lineage>
        <taxon>Eukaryota</taxon>
        <taxon>Sar</taxon>
        <taxon>Stramenopiles</taxon>
        <taxon>Ochrophyta</taxon>
        <taxon>Chrysophyceae</taxon>
        <taxon>Chromulinales</taxon>
        <taxon>Chromulinaceae</taxon>
        <taxon>Chromulina</taxon>
    </lineage>
</organism>
<comment type="caution">
    <text evidence="4">Lacks conserved residue(s) required for the propagation of feature annotation.</text>
</comment>
<feature type="domain" description="EGF-like" evidence="6">
    <location>
        <begin position="221"/>
        <end position="254"/>
    </location>
</feature>
<dbReference type="SMART" id="SM00181">
    <property type="entry name" value="EGF"/>
    <property type="match status" value="3"/>
</dbReference>
<gene>
    <name evidence="7" type="ORF">CNEB1095_LOCUS992</name>
</gene>
<evidence type="ECO:0000256" key="3">
    <source>
        <dbReference type="ARBA" id="ARBA00023157"/>
    </source>
</evidence>
<reference evidence="7" key="1">
    <citation type="submission" date="2021-01" db="EMBL/GenBank/DDBJ databases">
        <authorList>
            <person name="Corre E."/>
            <person name="Pelletier E."/>
            <person name="Niang G."/>
            <person name="Scheremetjew M."/>
            <person name="Finn R."/>
            <person name="Kale V."/>
            <person name="Holt S."/>
            <person name="Cochrane G."/>
            <person name="Meng A."/>
            <person name="Brown T."/>
            <person name="Cohen L."/>
        </authorList>
    </citation>
    <scope>NUCLEOTIDE SEQUENCE</scope>
    <source>
        <strain evidence="7">UTEXLB2642</strain>
    </source>
</reference>
<keyword evidence="1 4" id="KW-0245">EGF-like domain</keyword>
<evidence type="ECO:0000256" key="5">
    <source>
        <dbReference type="SAM" id="SignalP"/>
    </source>
</evidence>
<dbReference type="PROSITE" id="PS50026">
    <property type="entry name" value="EGF_3"/>
    <property type="match status" value="1"/>
</dbReference>
<protein>
    <recommendedName>
        <fullName evidence="6">EGF-like domain-containing protein</fullName>
    </recommendedName>
</protein>